<dbReference type="GO" id="GO:0032807">
    <property type="term" value="C:DNA ligase IV complex"/>
    <property type="evidence" value="ECO:0007669"/>
    <property type="project" value="TreeGrafter"/>
</dbReference>
<dbReference type="GO" id="GO:0006297">
    <property type="term" value="P:nucleotide-excision repair, DNA gap filling"/>
    <property type="evidence" value="ECO:0007669"/>
    <property type="project" value="TreeGrafter"/>
</dbReference>
<keyword evidence="4" id="KW-0436">Ligase</keyword>
<evidence type="ECO:0000256" key="1">
    <source>
        <dbReference type="ARBA" id="ARBA00023172"/>
    </source>
</evidence>
<feature type="domain" description="BRCT" evidence="3">
    <location>
        <begin position="121"/>
        <end position="217"/>
    </location>
</feature>
<feature type="domain" description="BRCT" evidence="3">
    <location>
        <begin position="311"/>
        <end position="421"/>
    </location>
</feature>
<evidence type="ECO:0000313" key="5">
    <source>
        <dbReference type="Proteomes" id="UP000092993"/>
    </source>
</evidence>
<dbReference type="STRING" id="5627.A0A1C7MAC1"/>
<dbReference type="EMBL" id="LUGG01000006">
    <property type="protein sequence ID" value="OBZ73865.1"/>
    <property type="molecule type" value="Genomic_DNA"/>
</dbReference>
<evidence type="ECO:0000313" key="4">
    <source>
        <dbReference type="EMBL" id="OBZ73865.1"/>
    </source>
</evidence>
<comment type="caution">
    <text evidence="4">The sequence shown here is derived from an EMBL/GenBank/DDBJ whole genome shotgun (WGS) entry which is preliminary data.</text>
</comment>
<evidence type="ECO:0000259" key="3">
    <source>
        <dbReference type="PROSITE" id="PS50172"/>
    </source>
</evidence>
<evidence type="ECO:0000256" key="2">
    <source>
        <dbReference type="SAM" id="MobiDB-lite"/>
    </source>
</evidence>
<feature type="region of interest" description="Disordered" evidence="2">
    <location>
        <begin position="227"/>
        <end position="246"/>
    </location>
</feature>
<dbReference type="Gene3D" id="2.40.50.140">
    <property type="entry name" value="Nucleic acid-binding proteins"/>
    <property type="match status" value="1"/>
</dbReference>
<reference evidence="4 5" key="1">
    <citation type="submission" date="2016-03" db="EMBL/GenBank/DDBJ databases">
        <title>Whole genome sequencing of Grifola frondosa 9006-11.</title>
        <authorList>
            <person name="Min B."/>
            <person name="Park H."/>
            <person name="Kim J.-G."/>
            <person name="Cho H."/>
            <person name="Oh Y.-L."/>
            <person name="Kong W.-S."/>
            <person name="Choi I.-G."/>
        </authorList>
    </citation>
    <scope>NUCLEOTIDE SEQUENCE [LARGE SCALE GENOMIC DNA]</scope>
    <source>
        <strain evidence="4 5">9006-11</strain>
    </source>
</reference>
<dbReference type="InterPro" id="IPR001357">
    <property type="entry name" value="BRCT_dom"/>
</dbReference>
<dbReference type="SMART" id="SM00292">
    <property type="entry name" value="BRCT"/>
    <property type="match status" value="2"/>
</dbReference>
<dbReference type="InterPro" id="IPR012340">
    <property type="entry name" value="NA-bd_OB-fold"/>
</dbReference>
<dbReference type="PROSITE" id="PS50172">
    <property type="entry name" value="BRCT"/>
    <property type="match status" value="2"/>
</dbReference>
<feature type="compositionally biased region" description="Acidic residues" evidence="2">
    <location>
        <begin position="232"/>
        <end position="246"/>
    </location>
</feature>
<organism evidence="4 5">
    <name type="scientific">Grifola frondosa</name>
    <name type="common">Maitake</name>
    <name type="synonym">Polyporus frondosus</name>
    <dbReference type="NCBI Taxonomy" id="5627"/>
    <lineage>
        <taxon>Eukaryota</taxon>
        <taxon>Fungi</taxon>
        <taxon>Dikarya</taxon>
        <taxon>Basidiomycota</taxon>
        <taxon>Agaricomycotina</taxon>
        <taxon>Agaricomycetes</taxon>
        <taxon>Polyporales</taxon>
        <taxon>Grifolaceae</taxon>
        <taxon>Grifola</taxon>
    </lineage>
</organism>
<dbReference type="InterPro" id="IPR036420">
    <property type="entry name" value="BRCT_dom_sf"/>
</dbReference>
<dbReference type="Pfam" id="PF16589">
    <property type="entry name" value="BRCT_2"/>
    <property type="match status" value="1"/>
</dbReference>
<dbReference type="PANTHER" id="PTHR45997">
    <property type="entry name" value="DNA LIGASE 4"/>
    <property type="match status" value="1"/>
</dbReference>
<keyword evidence="1" id="KW-0233">DNA recombination</keyword>
<dbReference type="Gene3D" id="3.40.50.10190">
    <property type="entry name" value="BRCT domain"/>
    <property type="match status" value="2"/>
</dbReference>
<dbReference type="GO" id="GO:0003677">
    <property type="term" value="F:DNA binding"/>
    <property type="evidence" value="ECO:0007669"/>
    <property type="project" value="InterPro"/>
</dbReference>
<sequence>MTTRSQNIARLYASGLGYRILTTSGYGRNRGSSFILKVKAAEIILYHLGITMRFPRALQIRDDLDISDCATASSVMENLRSDKKRKQGDDNGNLKKKQKRTAKKPTMMAEYQGVNLKNVMVETQIFEGMTFMVASDPRSKTGEQDKKELLKLIHENGGSYVQVAKSKPDIIVVYGGTYIPYDIKMIMNKGICDIIRPQWIMDCIAEGEKVPLTKKYFFHATPARKAEPEYNTGDESDKEVPVDEEAPEVAALSTKDVIEEDEDDWTQVEANDSQADAMVEVAGSQLRDSHISQTESIGVRMGEDDDAMEYDQNFIFKHLCFYLDSPQNAKRHGMTVKSKIVDVLNKRFDDLAKLITDNGGRVVDLDEPKLTHIVIDKRDTGRRLELIERTSKPKRRNLVVSEFLEACLDEGTLLDENDFAP</sequence>
<protein>
    <submittedName>
        <fullName evidence="4">DNA ligase 4</fullName>
    </submittedName>
</protein>
<dbReference type="GO" id="GO:0006310">
    <property type="term" value="P:DNA recombination"/>
    <property type="evidence" value="ECO:0007669"/>
    <property type="project" value="UniProtKB-KW"/>
</dbReference>
<dbReference type="PANTHER" id="PTHR45997:SF1">
    <property type="entry name" value="DNA LIGASE 4"/>
    <property type="match status" value="1"/>
</dbReference>
<dbReference type="Proteomes" id="UP000092993">
    <property type="component" value="Unassembled WGS sequence"/>
</dbReference>
<keyword evidence="5" id="KW-1185">Reference proteome</keyword>
<dbReference type="OrthoDB" id="151490at2759"/>
<dbReference type="GO" id="GO:0003910">
    <property type="term" value="F:DNA ligase (ATP) activity"/>
    <property type="evidence" value="ECO:0007669"/>
    <property type="project" value="InterPro"/>
</dbReference>
<proteinExistence type="predicted"/>
<dbReference type="GO" id="GO:0006303">
    <property type="term" value="P:double-strand break repair via nonhomologous end joining"/>
    <property type="evidence" value="ECO:0007669"/>
    <property type="project" value="TreeGrafter"/>
</dbReference>
<feature type="compositionally biased region" description="Basic residues" evidence="2">
    <location>
        <begin position="94"/>
        <end position="103"/>
    </location>
</feature>
<gene>
    <name evidence="4" type="primary">LIG4_0</name>
    <name evidence="4" type="ORF">A0H81_06100</name>
</gene>
<dbReference type="InterPro" id="IPR029710">
    <property type="entry name" value="LIG4"/>
</dbReference>
<dbReference type="GO" id="GO:0005524">
    <property type="term" value="F:ATP binding"/>
    <property type="evidence" value="ECO:0007669"/>
    <property type="project" value="InterPro"/>
</dbReference>
<feature type="region of interest" description="Disordered" evidence="2">
    <location>
        <begin position="77"/>
        <end position="105"/>
    </location>
</feature>
<dbReference type="CDD" id="cd18435">
    <property type="entry name" value="BRCT_BRC1_like_rpt1"/>
    <property type="match status" value="1"/>
</dbReference>
<accession>A0A1C7MAC1</accession>
<dbReference type="AlphaFoldDB" id="A0A1C7MAC1"/>
<dbReference type="SUPFAM" id="SSF52113">
    <property type="entry name" value="BRCT domain"/>
    <property type="match status" value="2"/>
</dbReference>
<name>A0A1C7MAC1_GRIFR</name>